<comment type="caution">
    <text evidence="2">The sequence shown here is derived from an EMBL/GenBank/DDBJ whole genome shotgun (WGS) entry which is preliminary data.</text>
</comment>
<reference evidence="2 3" key="1">
    <citation type="journal article" date="2024" name="BMC Genomics">
        <title>De novo assembly and annotation of Popillia japonica's genome with initial clues to its potential as an invasive pest.</title>
        <authorList>
            <person name="Cucini C."/>
            <person name="Boschi S."/>
            <person name="Funari R."/>
            <person name="Cardaioli E."/>
            <person name="Iannotti N."/>
            <person name="Marturano G."/>
            <person name="Paoli F."/>
            <person name="Bruttini M."/>
            <person name="Carapelli A."/>
            <person name="Frati F."/>
            <person name="Nardi F."/>
        </authorList>
    </citation>
    <scope>NUCLEOTIDE SEQUENCE [LARGE SCALE GENOMIC DNA]</scope>
    <source>
        <strain evidence="2">DMR45628</strain>
    </source>
</reference>
<evidence type="ECO:0000313" key="3">
    <source>
        <dbReference type="Proteomes" id="UP001458880"/>
    </source>
</evidence>
<accession>A0AAW1HSF6</accession>
<keyword evidence="1" id="KW-0732">Signal</keyword>
<organism evidence="2 3">
    <name type="scientific">Popillia japonica</name>
    <name type="common">Japanese beetle</name>
    <dbReference type="NCBI Taxonomy" id="7064"/>
    <lineage>
        <taxon>Eukaryota</taxon>
        <taxon>Metazoa</taxon>
        <taxon>Ecdysozoa</taxon>
        <taxon>Arthropoda</taxon>
        <taxon>Hexapoda</taxon>
        <taxon>Insecta</taxon>
        <taxon>Pterygota</taxon>
        <taxon>Neoptera</taxon>
        <taxon>Endopterygota</taxon>
        <taxon>Coleoptera</taxon>
        <taxon>Polyphaga</taxon>
        <taxon>Scarabaeiformia</taxon>
        <taxon>Scarabaeidae</taxon>
        <taxon>Rutelinae</taxon>
        <taxon>Popillia</taxon>
    </lineage>
</organism>
<evidence type="ECO:0000256" key="1">
    <source>
        <dbReference type="ARBA" id="ARBA00022729"/>
    </source>
</evidence>
<dbReference type="EMBL" id="JASPKY010001015">
    <property type="protein sequence ID" value="KAK9679507.1"/>
    <property type="molecule type" value="Genomic_DNA"/>
</dbReference>
<dbReference type="Proteomes" id="UP001458880">
    <property type="component" value="Unassembled WGS sequence"/>
</dbReference>
<keyword evidence="3" id="KW-1185">Reference proteome</keyword>
<dbReference type="AlphaFoldDB" id="A0AAW1HSF6"/>
<dbReference type="InterPro" id="IPR029050">
    <property type="entry name" value="Immunoprotect_excell_Ig-like"/>
</dbReference>
<gene>
    <name evidence="2" type="ORF">QE152_g39978</name>
</gene>
<sequence>MSMGNVRSAPIEENECQIGEQFDLGKWSITLDSYQLDSAIHISDPELEYDFDAEEGKCFLELQLTVTNNDNTERLFIDEYSGRSPVIELFYDDEYAYKYESNGITSTKKFQYLNWSPLATESGSMTFYLPLQILDSENSIVLKMKQGNSIASIKLR</sequence>
<name>A0AAW1HSF6_POPJA</name>
<evidence type="ECO:0000313" key="2">
    <source>
        <dbReference type="EMBL" id="KAK9679507.1"/>
    </source>
</evidence>
<evidence type="ECO:0008006" key="4">
    <source>
        <dbReference type="Google" id="ProtNLM"/>
    </source>
</evidence>
<protein>
    <recommendedName>
        <fullName evidence="4">DUF4352 domain-containing protein</fullName>
    </recommendedName>
</protein>
<proteinExistence type="predicted"/>
<dbReference type="Gene3D" id="2.60.40.1240">
    <property type="match status" value="1"/>
</dbReference>